<comment type="subunit">
    <text evidence="2">Homodimer.</text>
</comment>
<evidence type="ECO:0000259" key="9">
    <source>
        <dbReference type="Pfam" id="PF00056"/>
    </source>
</evidence>
<dbReference type="PANTHER" id="PTHR11540:SF16">
    <property type="entry name" value="MALATE DEHYDROGENASE, MITOCHONDRIAL"/>
    <property type="match status" value="1"/>
</dbReference>
<sequence>MFSYLNFSSFLRNANILKSRTGFLPILRGTHDCSSHQYVKVTLLGGMGSTGQALAMLLKQSPLLDELCIYDVRACRSFVQELNHIDTRCKVTGYCGKCHLGEALHNSRIVVMMMSITKGSIQNYSSQFEQNAPLVQSLAEFIGTCCPKALIAVGTNPVNSMVPLVSEVMKRKGAYSPNNIFGITTVNSVRANTLAAAALGLDAECVVVPVVGGHTETTMVPVLSQAKPCSEFTPELVEKITRTVRYGMINVAKVKTNSADSLCGAFAFARFVISLVKGLRGYQGIVECSYVRSRVHPQLKYVANPILLGPAGVMRNFGIPKLSDYENCLFDNLIPILISDIQRGEKYVGVFDPPICNLCEEMPERCPNSVCTRNPTC</sequence>
<dbReference type="Pfam" id="PF00056">
    <property type="entry name" value="Ldh_1_N"/>
    <property type="match status" value="1"/>
</dbReference>
<protein>
    <recommendedName>
        <fullName evidence="4">Malate dehydrogenase, mitochondrial</fullName>
        <ecNumber evidence="3">1.1.1.37</ecNumber>
    </recommendedName>
</protein>
<organism evidence="11 12">
    <name type="scientific">Cryptolaemus montrouzieri</name>
    <dbReference type="NCBI Taxonomy" id="559131"/>
    <lineage>
        <taxon>Eukaryota</taxon>
        <taxon>Metazoa</taxon>
        <taxon>Ecdysozoa</taxon>
        <taxon>Arthropoda</taxon>
        <taxon>Hexapoda</taxon>
        <taxon>Insecta</taxon>
        <taxon>Pterygota</taxon>
        <taxon>Neoptera</taxon>
        <taxon>Endopterygota</taxon>
        <taxon>Coleoptera</taxon>
        <taxon>Polyphaga</taxon>
        <taxon>Cucujiformia</taxon>
        <taxon>Coccinelloidea</taxon>
        <taxon>Coccinellidae</taxon>
        <taxon>Scymninae</taxon>
        <taxon>Scymnini</taxon>
        <taxon>Cryptolaemus</taxon>
    </lineage>
</organism>
<name>A0ABD2MQA7_9CUCU</name>
<dbReference type="GO" id="GO:0006099">
    <property type="term" value="P:tricarboxylic acid cycle"/>
    <property type="evidence" value="ECO:0007669"/>
    <property type="project" value="UniProtKB-KW"/>
</dbReference>
<dbReference type="InterPro" id="IPR001236">
    <property type="entry name" value="Lactate/malate_DH_N"/>
</dbReference>
<evidence type="ECO:0000256" key="6">
    <source>
        <dbReference type="ARBA" id="ARBA00023002"/>
    </source>
</evidence>
<dbReference type="SUPFAM" id="SSF51735">
    <property type="entry name" value="NAD(P)-binding Rossmann-fold domains"/>
    <property type="match status" value="1"/>
</dbReference>
<feature type="domain" description="Lactate/malate dehydrogenase N-terminal" evidence="9">
    <location>
        <begin position="39"/>
        <end position="182"/>
    </location>
</feature>
<dbReference type="Pfam" id="PF02866">
    <property type="entry name" value="Ldh_1_C"/>
    <property type="match status" value="1"/>
</dbReference>
<comment type="similarity">
    <text evidence="1">Belongs to the LDH/MDH superfamily. MDH type 1 family.</text>
</comment>
<feature type="domain" description="Lactate/malate dehydrogenase C-terminal" evidence="10">
    <location>
        <begin position="184"/>
        <end position="346"/>
    </location>
</feature>
<dbReference type="PANTHER" id="PTHR11540">
    <property type="entry name" value="MALATE AND LACTATE DEHYDROGENASE"/>
    <property type="match status" value="1"/>
</dbReference>
<reference evidence="11 12" key="1">
    <citation type="journal article" date="2021" name="BMC Biol.">
        <title>Horizontally acquired antibacterial genes associated with adaptive radiation of ladybird beetles.</title>
        <authorList>
            <person name="Li H.S."/>
            <person name="Tang X.F."/>
            <person name="Huang Y.H."/>
            <person name="Xu Z.Y."/>
            <person name="Chen M.L."/>
            <person name="Du X.Y."/>
            <person name="Qiu B.Y."/>
            <person name="Chen P.T."/>
            <person name="Zhang W."/>
            <person name="Slipinski A."/>
            <person name="Escalona H.E."/>
            <person name="Waterhouse R.M."/>
            <person name="Zwick A."/>
            <person name="Pang H."/>
        </authorList>
    </citation>
    <scope>NUCLEOTIDE SEQUENCE [LARGE SCALE GENOMIC DNA]</scope>
    <source>
        <strain evidence="11">SYSU2018</strain>
    </source>
</reference>
<evidence type="ECO:0000313" key="12">
    <source>
        <dbReference type="Proteomes" id="UP001516400"/>
    </source>
</evidence>
<dbReference type="InterPro" id="IPR015955">
    <property type="entry name" value="Lactate_DH/Glyco_Ohase_4_C"/>
</dbReference>
<dbReference type="InterPro" id="IPR036291">
    <property type="entry name" value="NAD(P)-bd_dom_sf"/>
</dbReference>
<keyword evidence="6 8" id="KW-0560">Oxidoreductase</keyword>
<proteinExistence type="inferred from homology"/>
<dbReference type="EC" id="1.1.1.37" evidence="3"/>
<evidence type="ECO:0000256" key="3">
    <source>
        <dbReference type="ARBA" id="ARBA00012995"/>
    </source>
</evidence>
<evidence type="ECO:0000256" key="1">
    <source>
        <dbReference type="ARBA" id="ARBA00008824"/>
    </source>
</evidence>
<evidence type="ECO:0000256" key="7">
    <source>
        <dbReference type="ARBA" id="ARBA00023027"/>
    </source>
</evidence>
<dbReference type="AlphaFoldDB" id="A0ABD2MQA7"/>
<keyword evidence="5" id="KW-0816">Tricarboxylic acid cycle</keyword>
<evidence type="ECO:0000259" key="10">
    <source>
        <dbReference type="Pfam" id="PF02866"/>
    </source>
</evidence>
<comment type="caution">
    <text evidence="11">The sequence shown here is derived from an EMBL/GenBank/DDBJ whole genome shotgun (WGS) entry which is preliminary data.</text>
</comment>
<keyword evidence="12" id="KW-1185">Reference proteome</keyword>
<dbReference type="FunFam" id="3.40.50.720:FF:000268">
    <property type="entry name" value="Malate dehydrogenase"/>
    <property type="match status" value="1"/>
</dbReference>
<dbReference type="Gene3D" id="3.90.110.10">
    <property type="entry name" value="Lactate dehydrogenase/glycoside hydrolase, family 4, C-terminal"/>
    <property type="match status" value="1"/>
</dbReference>
<evidence type="ECO:0000256" key="5">
    <source>
        <dbReference type="ARBA" id="ARBA00022532"/>
    </source>
</evidence>
<evidence type="ECO:0000256" key="8">
    <source>
        <dbReference type="RuleBase" id="RU003369"/>
    </source>
</evidence>
<keyword evidence="7" id="KW-0520">NAD</keyword>
<accession>A0ABD2MQA7</accession>
<evidence type="ECO:0000313" key="11">
    <source>
        <dbReference type="EMBL" id="KAL3268621.1"/>
    </source>
</evidence>
<dbReference type="Gene3D" id="3.40.50.720">
    <property type="entry name" value="NAD(P)-binding Rossmann-like Domain"/>
    <property type="match status" value="1"/>
</dbReference>
<dbReference type="InterPro" id="IPR022383">
    <property type="entry name" value="Lactate/malate_DH_C"/>
</dbReference>
<evidence type="ECO:0000256" key="2">
    <source>
        <dbReference type="ARBA" id="ARBA00011738"/>
    </source>
</evidence>
<dbReference type="GO" id="GO:0030060">
    <property type="term" value="F:L-malate dehydrogenase (NAD+) activity"/>
    <property type="evidence" value="ECO:0007669"/>
    <property type="project" value="UniProtKB-EC"/>
</dbReference>
<evidence type="ECO:0000256" key="4">
    <source>
        <dbReference type="ARBA" id="ARBA00016075"/>
    </source>
</evidence>
<gene>
    <name evidence="11" type="ORF">HHI36_007727</name>
</gene>
<dbReference type="EMBL" id="JABFTP020000021">
    <property type="protein sequence ID" value="KAL3268621.1"/>
    <property type="molecule type" value="Genomic_DNA"/>
</dbReference>
<dbReference type="SUPFAM" id="SSF56327">
    <property type="entry name" value="LDH C-terminal domain-like"/>
    <property type="match status" value="1"/>
</dbReference>
<dbReference type="Proteomes" id="UP001516400">
    <property type="component" value="Unassembled WGS sequence"/>
</dbReference>